<proteinExistence type="predicted"/>
<protein>
    <submittedName>
        <fullName evidence="1">Uncharacterized protein</fullName>
    </submittedName>
</protein>
<reference evidence="1 2" key="1">
    <citation type="submission" date="2019-09" db="EMBL/GenBank/DDBJ databases">
        <title>Geobacter sp. Red96, a novel strain isolated from paddy soil.</title>
        <authorList>
            <person name="Xu Z."/>
            <person name="Masuda Y."/>
            <person name="Itoh H."/>
            <person name="Senoo K."/>
        </authorList>
    </citation>
    <scope>NUCLEOTIDE SEQUENCE [LARGE SCALE GENOMIC DNA]</scope>
    <source>
        <strain evidence="1 2">Red96</strain>
    </source>
</reference>
<evidence type="ECO:0000313" key="2">
    <source>
        <dbReference type="Proteomes" id="UP000420562"/>
    </source>
</evidence>
<dbReference type="RefSeq" id="WP_151127775.1">
    <property type="nucleotide sequence ID" value="NZ_VZQZ01000003.1"/>
</dbReference>
<sequence>MTDYRSLEKLPDTAGYKPGDVLVLVGELFGRGYANGLVEEARRIGMDVIGTTVGRRDSDGTLRPLTAEELAGAEALLGGSIINVPLEAGFDMEQVDGQPSVAEQLKKAKPDEWASISFSPDFIEKARSAGTARMRAALAQVMHQLASRIPSGANVLFAHSMAGGIPRARVFMPLLNRVFKGTGDKFLASEGFWNSDLGRLCDASFNEVTGDTFRYLIEESAALRGRLGAAGGQVRYAAYGYHGTAVLVGGEYRWQSYTPYVQGWAKMRLEDIAAEATGNGVVATVFNCPEIQTNSSALFLGVEISLYPLLSAIRNVAGERAAAPLFERCQAMLKEGETVEHLLERADAYLASPLLAGMLDFATWPHHSTREQMELMLASSAELLGMHADHKQLICAELSRIVFLSTGRLMVHASWNPGAAALWLSHDIIARLLHDELGTGII</sequence>
<evidence type="ECO:0000313" key="1">
    <source>
        <dbReference type="EMBL" id="KAB0666089.1"/>
    </source>
</evidence>
<organism evidence="1 2">
    <name type="scientific">Oryzomonas japonica</name>
    <dbReference type="NCBI Taxonomy" id="2603858"/>
    <lineage>
        <taxon>Bacteria</taxon>
        <taxon>Pseudomonadati</taxon>
        <taxon>Thermodesulfobacteriota</taxon>
        <taxon>Desulfuromonadia</taxon>
        <taxon>Geobacterales</taxon>
        <taxon>Geobacteraceae</taxon>
        <taxon>Oryzomonas</taxon>
    </lineage>
</organism>
<dbReference type="InterPro" id="IPR053909">
    <property type="entry name" value="FabMG"/>
</dbReference>
<dbReference type="Pfam" id="PF22046">
    <property type="entry name" value="FabMG"/>
    <property type="match status" value="1"/>
</dbReference>
<name>A0A7J4ZS87_9BACT</name>
<keyword evidence="2" id="KW-1185">Reference proteome</keyword>
<dbReference type="Proteomes" id="UP000420562">
    <property type="component" value="Unassembled WGS sequence"/>
</dbReference>
<gene>
    <name evidence="1" type="ORF">F6V25_06325</name>
</gene>
<accession>A0A7J4ZS87</accession>
<dbReference type="EMBL" id="VZQZ01000003">
    <property type="protein sequence ID" value="KAB0666089.1"/>
    <property type="molecule type" value="Genomic_DNA"/>
</dbReference>
<dbReference type="AlphaFoldDB" id="A0A7J4ZS87"/>
<comment type="caution">
    <text evidence="1">The sequence shown here is derived from an EMBL/GenBank/DDBJ whole genome shotgun (WGS) entry which is preliminary data.</text>
</comment>